<dbReference type="SUPFAM" id="SSF46785">
    <property type="entry name" value="Winged helix' DNA-binding domain"/>
    <property type="match status" value="1"/>
</dbReference>
<dbReference type="EMBL" id="QELD01000012">
    <property type="protein sequence ID" value="MDN4188185.1"/>
    <property type="molecule type" value="Genomic_DNA"/>
</dbReference>
<evidence type="ECO:0000313" key="7">
    <source>
        <dbReference type="EMBL" id="MDN4188185.1"/>
    </source>
</evidence>
<dbReference type="PANTHER" id="PTHR44846:SF1">
    <property type="entry name" value="MANNOSYL-D-GLYCERATE TRANSPORT_METABOLISM SYSTEM REPRESSOR MNGR-RELATED"/>
    <property type="match status" value="1"/>
</dbReference>
<dbReference type="InterPro" id="IPR011663">
    <property type="entry name" value="UTRA"/>
</dbReference>
<dbReference type="EMBL" id="CABWKB010000012">
    <property type="protein sequence ID" value="VWQ19060.1"/>
    <property type="molecule type" value="Genomic_DNA"/>
</dbReference>
<dbReference type="AlphaFoldDB" id="A0A0L0LWE4"/>
<dbReference type="SMART" id="SM00345">
    <property type="entry name" value="HTH_GNTR"/>
    <property type="match status" value="1"/>
</dbReference>
<dbReference type="InterPro" id="IPR036388">
    <property type="entry name" value="WH-like_DNA-bd_sf"/>
</dbReference>
<keyword evidence="3" id="KW-0804">Transcription</keyword>
<evidence type="ECO:0000313" key="9">
    <source>
        <dbReference type="Proteomes" id="UP000232609"/>
    </source>
</evidence>
<dbReference type="GO" id="GO:0045892">
    <property type="term" value="P:negative regulation of DNA-templated transcription"/>
    <property type="evidence" value="ECO:0007669"/>
    <property type="project" value="TreeGrafter"/>
</dbReference>
<reference evidence="5 9" key="1">
    <citation type="submission" date="2017-05" db="EMBL/GenBank/DDBJ databases">
        <title>Comparative genomics and methylome analysis of the gut commensal Bifidobacterium breve.</title>
        <authorList>
            <person name="Bottacini F."/>
            <person name="Morrissey R."/>
            <person name="Roberts R.J."/>
            <person name="James K."/>
            <person name="van Breen J."/>
            <person name="Egan M."/>
            <person name="Lambert J."/>
            <person name="van Limpt K."/>
            <person name="Stanton C."/>
            <person name="Knol J."/>
            <person name="O' Connell Motherway M."/>
            <person name="van Sinderen D."/>
        </authorList>
    </citation>
    <scope>NUCLEOTIDE SEQUENCE [LARGE SCALE GENOMIC DNA]</scope>
    <source>
        <strain evidence="5 9">NRBB51</strain>
    </source>
</reference>
<evidence type="ECO:0000313" key="11">
    <source>
        <dbReference type="Proteomes" id="UP001169990"/>
    </source>
</evidence>
<sequence>MAEGVPKYIAVRDNLRQRAQAMYSGEQLPPEPELCDQYGVSRITLRHAVDDLIQDGLLVREQGRGTFRTAKQGESQHEVISDHIRGFFRQQADLGNTVDTKVLDNAVVRNAKAAQRLGLPDDADLVRLERLRYVDDKLKQHVITFLSAARFPKVVDQDFSHQSLYDFLEHNYAVRLVENDAAVRVHALDTRMAWYFGVPDGTQVLEMDSTVIDAFGSTIAFGTTLHAPGSGEITFIVRAQKDSSAA</sequence>
<evidence type="ECO:0000313" key="8">
    <source>
        <dbReference type="EMBL" id="VWQ19060.1"/>
    </source>
</evidence>
<evidence type="ECO:0000256" key="2">
    <source>
        <dbReference type="ARBA" id="ARBA00023125"/>
    </source>
</evidence>
<dbReference type="GO" id="GO:0003700">
    <property type="term" value="F:DNA-binding transcription factor activity"/>
    <property type="evidence" value="ECO:0007669"/>
    <property type="project" value="InterPro"/>
</dbReference>
<evidence type="ECO:0000313" key="5">
    <source>
        <dbReference type="EMBL" id="AUD82045.1"/>
    </source>
</evidence>
<reference evidence="8 10" key="3">
    <citation type="submission" date="2019-10" db="EMBL/GenBank/DDBJ databases">
        <authorList>
            <consortium name="Melissa Lawson"/>
            <person name="O'neill I."/>
        </authorList>
    </citation>
    <scope>NUCLEOTIDE SEQUENCE [LARGE SCALE GENOMIC DNA]</scope>
    <source>
        <strain evidence="8">LH_24</strain>
    </source>
</reference>
<dbReference type="Gene3D" id="3.40.1410.10">
    <property type="entry name" value="Chorismate lyase-like"/>
    <property type="match status" value="1"/>
</dbReference>
<dbReference type="InterPro" id="IPR028978">
    <property type="entry name" value="Chorismate_lyase_/UTRA_dom_sf"/>
</dbReference>
<dbReference type="Pfam" id="PF07702">
    <property type="entry name" value="UTRA"/>
    <property type="match status" value="1"/>
</dbReference>
<evidence type="ECO:0000256" key="1">
    <source>
        <dbReference type="ARBA" id="ARBA00023015"/>
    </source>
</evidence>
<evidence type="ECO:0000256" key="3">
    <source>
        <dbReference type="ARBA" id="ARBA00023163"/>
    </source>
</evidence>
<reference evidence="6" key="4">
    <citation type="submission" date="2021-10" db="EMBL/GenBank/DDBJ databases">
        <title>Collection of gut derived symbiotic bacterial strains cultured from healthy donors.</title>
        <authorList>
            <person name="Lin H."/>
            <person name="Littmann E."/>
            <person name="Claire K."/>
            <person name="Pamer E."/>
        </authorList>
    </citation>
    <scope>NUCLEOTIDE SEQUENCE</scope>
    <source>
        <strain evidence="6">MSK.23.105</strain>
    </source>
</reference>
<dbReference type="Gene3D" id="1.10.10.10">
    <property type="entry name" value="Winged helix-like DNA-binding domain superfamily/Winged helix DNA-binding domain"/>
    <property type="match status" value="1"/>
</dbReference>
<reference evidence="7" key="5">
    <citation type="journal article" date="2022" name="3 Biotech.">
        <title>Isomaltooligosaccharides utilization and genomic characterization of human infant anti-inflammatory Bifidobacterium longum and Bifidobacterium breve strains.</title>
        <authorList>
            <person name="Sharma S."/>
            <person name="Singh S."/>
            <person name="Chaudhary V."/>
            <person name="Mantri S."/>
            <person name="Chander A."/>
            <person name="Maurya R."/>
            <person name="Rajarammohan S."/>
            <person name="Singh R.P."/>
            <person name="Rishi P."/>
            <person name="Bishnoi M."/>
            <person name="Bhadada S.K."/>
            <person name="Kondepudi K.K."/>
        </authorList>
    </citation>
    <scope>NUCLEOTIDE SEQUENCE</scope>
    <source>
        <strain evidence="7">Bif11</strain>
    </source>
</reference>
<dbReference type="Proteomes" id="UP001169990">
    <property type="component" value="Unassembled WGS sequence"/>
</dbReference>
<dbReference type="PROSITE" id="PS50949">
    <property type="entry name" value="HTH_GNTR"/>
    <property type="match status" value="1"/>
</dbReference>
<dbReference type="OMA" id="QTGVALW"/>
<reference evidence="7" key="2">
    <citation type="submission" date="2018-05" db="EMBL/GenBank/DDBJ databases">
        <authorList>
            <person name="Kondepudi K.K."/>
            <person name="Singh S."/>
            <person name="Chaudhry V."/>
            <person name="Mantri S."/>
            <person name="Bhadada S."/>
            <person name="Bishnoi M."/>
            <person name="Kaur J."/>
            <person name="Sharma S."/>
            <person name="Bhatia R."/>
        </authorList>
    </citation>
    <scope>NUCLEOTIDE SEQUENCE</scope>
    <source>
        <strain evidence="7">Bif11</strain>
    </source>
</reference>
<dbReference type="PRINTS" id="PR00035">
    <property type="entry name" value="HTHGNTR"/>
</dbReference>
<dbReference type="EMBL" id="JAJBPF010000005">
    <property type="protein sequence ID" value="MCB5644342.1"/>
    <property type="molecule type" value="Genomic_DNA"/>
</dbReference>
<dbReference type="Proteomes" id="UP001198148">
    <property type="component" value="Unassembled WGS sequence"/>
</dbReference>
<dbReference type="RefSeq" id="WP_014484428.1">
    <property type="nucleotide sequence ID" value="NZ_BAABSL010000013.1"/>
</dbReference>
<name>A0A0L0LWE4_BIFBR</name>
<dbReference type="SMART" id="SM00866">
    <property type="entry name" value="UTRA"/>
    <property type="match status" value="1"/>
</dbReference>
<keyword evidence="2" id="KW-0238">DNA-binding</keyword>
<keyword evidence="1" id="KW-0805">Transcription regulation</keyword>
<protein>
    <submittedName>
        <fullName evidence="7">GntR family transcriptional regulator</fullName>
    </submittedName>
    <submittedName>
        <fullName evidence="8">HTH-type transcriptional regulator FrlR</fullName>
    </submittedName>
    <submittedName>
        <fullName evidence="5">Transcriptional regulator GntR family</fullName>
    </submittedName>
</protein>
<dbReference type="InterPro" id="IPR036390">
    <property type="entry name" value="WH_DNA-bd_sf"/>
</dbReference>
<dbReference type="Pfam" id="PF00392">
    <property type="entry name" value="GntR"/>
    <property type="match status" value="1"/>
</dbReference>
<gene>
    <name evidence="8" type="primary">frlR</name>
    <name evidence="8" type="ORF">BIFLH24_01080</name>
    <name evidence="7" type="ORF">DC496_07530</name>
    <name evidence="6" type="ORF">LIP63_02835</name>
    <name evidence="5" type="ORF">NRBB51_1978</name>
</gene>
<feature type="domain" description="HTH gntR-type" evidence="4">
    <location>
        <begin position="5"/>
        <end position="71"/>
    </location>
</feature>
<dbReference type="GO" id="GO:0003677">
    <property type="term" value="F:DNA binding"/>
    <property type="evidence" value="ECO:0007669"/>
    <property type="project" value="UniProtKB-KW"/>
</dbReference>
<accession>A0A0L0LWE4</accession>
<proteinExistence type="predicted"/>
<evidence type="ECO:0000313" key="6">
    <source>
        <dbReference type="EMBL" id="MCB5644342.1"/>
    </source>
</evidence>
<evidence type="ECO:0000313" key="10">
    <source>
        <dbReference type="Proteomes" id="UP000494173"/>
    </source>
</evidence>
<dbReference type="CDD" id="cd07377">
    <property type="entry name" value="WHTH_GntR"/>
    <property type="match status" value="1"/>
</dbReference>
<dbReference type="Proteomes" id="UP000232609">
    <property type="component" value="Chromosome"/>
</dbReference>
<dbReference type="Proteomes" id="UP000494173">
    <property type="component" value="Unassembled WGS sequence"/>
</dbReference>
<evidence type="ECO:0000259" key="4">
    <source>
        <dbReference type="PROSITE" id="PS50949"/>
    </source>
</evidence>
<dbReference type="EMBL" id="CP021392">
    <property type="protein sequence ID" value="AUD82045.1"/>
    <property type="molecule type" value="Genomic_DNA"/>
</dbReference>
<dbReference type="InterPro" id="IPR000524">
    <property type="entry name" value="Tscrpt_reg_HTH_GntR"/>
</dbReference>
<dbReference type="PANTHER" id="PTHR44846">
    <property type="entry name" value="MANNOSYL-D-GLYCERATE TRANSPORT/METABOLISM SYSTEM REPRESSOR MNGR-RELATED"/>
    <property type="match status" value="1"/>
</dbReference>
<dbReference type="SUPFAM" id="SSF64288">
    <property type="entry name" value="Chorismate lyase-like"/>
    <property type="match status" value="1"/>
</dbReference>
<dbReference type="InterPro" id="IPR050679">
    <property type="entry name" value="Bact_HTH_transcr_reg"/>
</dbReference>
<organism evidence="7 11">
    <name type="scientific">Bifidobacterium breve</name>
    <dbReference type="NCBI Taxonomy" id="1685"/>
    <lineage>
        <taxon>Bacteria</taxon>
        <taxon>Bacillati</taxon>
        <taxon>Actinomycetota</taxon>
        <taxon>Actinomycetes</taxon>
        <taxon>Bifidobacteriales</taxon>
        <taxon>Bifidobacteriaceae</taxon>
        <taxon>Bifidobacterium</taxon>
    </lineage>
</organism>